<feature type="domain" description="F-box" evidence="1">
    <location>
        <begin position="9"/>
        <end position="49"/>
    </location>
</feature>
<keyword evidence="3" id="KW-1185">Reference proteome</keyword>
<organism evidence="2 3">
    <name type="scientific">Lolium multiflorum</name>
    <name type="common">Italian ryegrass</name>
    <name type="synonym">Lolium perenne subsp. multiflorum</name>
    <dbReference type="NCBI Taxonomy" id="4521"/>
    <lineage>
        <taxon>Eukaryota</taxon>
        <taxon>Viridiplantae</taxon>
        <taxon>Streptophyta</taxon>
        <taxon>Embryophyta</taxon>
        <taxon>Tracheophyta</taxon>
        <taxon>Spermatophyta</taxon>
        <taxon>Magnoliopsida</taxon>
        <taxon>Liliopsida</taxon>
        <taxon>Poales</taxon>
        <taxon>Poaceae</taxon>
        <taxon>BOP clade</taxon>
        <taxon>Pooideae</taxon>
        <taxon>Poodae</taxon>
        <taxon>Poeae</taxon>
        <taxon>Poeae Chloroplast Group 2 (Poeae type)</taxon>
        <taxon>Loliodinae</taxon>
        <taxon>Loliinae</taxon>
        <taxon>Lolium</taxon>
    </lineage>
</organism>
<dbReference type="Gene3D" id="1.20.1280.50">
    <property type="match status" value="1"/>
</dbReference>
<dbReference type="InterPro" id="IPR001810">
    <property type="entry name" value="F-box_dom"/>
</dbReference>
<sequence>MAEGSMDRLTDDILADIISRVPYKSTCCCKCVSPRWRDLIAHPDHRAKMPQSLIGFFSETDDGPTKDRHFINALAQGCPPLVDPSLSFLPKHKNLHILHGCNGLLLCLLHQEGTDTDEILYYVVCNPSTEKWVAVPTTEWSSRAEAYLAFDPAVSSHFHVCELVNCDDTGTVEDIEAVVMYSSKTGVWSHEADAWSGCSIFIPLGAKSVFFMGELHLCSYNHQLISIDVEENDWKAIPLPGTPTASRDVYLLHGQLHFVCIGPSELSIWVLEDPSSEVWTLKRNISHLQLFGTQYSAYDCDYVVTSIHPEENLVFIVAGHMHTLMSYEMDSMKRRIIDQIECVSMWPSENRFRCIPYVPLFLESLADGH</sequence>
<evidence type="ECO:0000313" key="3">
    <source>
        <dbReference type="Proteomes" id="UP001231189"/>
    </source>
</evidence>
<dbReference type="Proteomes" id="UP001231189">
    <property type="component" value="Unassembled WGS sequence"/>
</dbReference>
<evidence type="ECO:0000259" key="1">
    <source>
        <dbReference type="SMART" id="SM00256"/>
    </source>
</evidence>
<accession>A0AAD8RK60</accession>
<dbReference type="InterPro" id="IPR056592">
    <property type="entry name" value="Beta-prop_At3g26010-like"/>
</dbReference>
<proteinExistence type="predicted"/>
<dbReference type="PANTHER" id="PTHR35546">
    <property type="entry name" value="F-BOX PROTEIN INTERACTION DOMAIN PROTEIN-RELATED"/>
    <property type="match status" value="1"/>
</dbReference>
<comment type="caution">
    <text evidence="2">The sequence shown here is derived from an EMBL/GenBank/DDBJ whole genome shotgun (WGS) entry which is preliminary data.</text>
</comment>
<dbReference type="NCBIfam" id="TIGR01640">
    <property type="entry name" value="F_box_assoc_1"/>
    <property type="match status" value="1"/>
</dbReference>
<dbReference type="SMART" id="SM00256">
    <property type="entry name" value="FBOX"/>
    <property type="match status" value="1"/>
</dbReference>
<dbReference type="InterPro" id="IPR017451">
    <property type="entry name" value="F-box-assoc_interact_dom"/>
</dbReference>
<dbReference type="Pfam" id="PF24750">
    <property type="entry name" value="b-prop_At3g26010-like"/>
    <property type="match status" value="1"/>
</dbReference>
<gene>
    <name evidence="2" type="ORF">QYE76_000560</name>
</gene>
<dbReference type="Pfam" id="PF00646">
    <property type="entry name" value="F-box"/>
    <property type="match status" value="1"/>
</dbReference>
<name>A0AAD8RK60_LOLMU</name>
<dbReference type="InterPro" id="IPR036047">
    <property type="entry name" value="F-box-like_dom_sf"/>
</dbReference>
<reference evidence="2" key="1">
    <citation type="submission" date="2023-07" db="EMBL/GenBank/DDBJ databases">
        <title>A chromosome-level genome assembly of Lolium multiflorum.</title>
        <authorList>
            <person name="Chen Y."/>
            <person name="Copetti D."/>
            <person name="Kolliker R."/>
            <person name="Studer B."/>
        </authorList>
    </citation>
    <scope>NUCLEOTIDE SEQUENCE</scope>
    <source>
        <strain evidence="2">02402/16</strain>
        <tissue evidence="2">Leaf</tissue>
    </source>
</reference>
<dbReference type="SUPFAM" id="SSF81383">
    <property type="entry name" value="F-box domain"/>
    <property type="match status" value="1"/>
</dbReference>
<dbReference type="PANTHER" id="PTHR35546:SF105">
    <property type="entry name" value="OS05G0139200 PROTEIN"/>
    <property type="match status" value="1"/>
</dbReference>
<protein>
    <recommendedName>
        <fullName evidence="1">F-box domain-containing protein</fullName>
    </recommendedName>
</protein>
<evidence type="ECO:0000313" key="2">
    <source>
        <dbReference type="EMBL" id="KAK1626245.1"/>
    </source>
</evidence>
<dbReference type="InterPro" id="IPR055290">
    <property type="entry name" value="At3g26010-like"/>
</dbReference>
<dbReference type="EMBL" id="JAUUTY010000005">
    <property type="protein sequence ID" value="KAK1626245.1"/>
    <property type="molecule type" value="Genomic_DNA"/>
</dbReference>
<dbReference type="AlphaFoldDB" id="A0AAD8RK60"/>